<evidence type="ECO:0000313" key="1">
    <source>
        <dbReference type="EMBL" id="KAJ9085356.1"/>
    </source>
</evidence>
<proteinExistence type="predicted"/>
<organism evidence="1 2">
    <name type="scientific">Entomophthora muscae</name>
    <dbReference type="NCBI Taxonomy" id="34485"/>
    <lineage>
        <taxon>Eukaryota</taxon>
        <taxon>Fungi</taxon>
        <taxon>Fungi incertae sedis</taxon>
        <taxon>Zoopagomycota</taxon>
        <taxon>Entomophthoromycotina</taxon>
        <taxon>Entomophthoromycetes</taxon>
        <taxon>Entomophthorales</taxon>
        <taxon>Entomophthoraceae</taxon>
        <taxon>Entomophthora</taxon>
    </lineage>
</organism>
<reference evidence="1" key="1">
    <citation type="submission" date="2022-04" db="EMBL/GenBank/DDBJ databases">
        <title>Genome of the entomopathogenic fungus Entomophthora muscae.</title>
        <authorList>
            <person name="Elya C."/>
            <person name="Lovett B.R."/>
            <person name="Lee E."/>
            <person name="Macias A.M."/>
            <person name="Hajek A.E."/>
            <person name="De Bivort B.L."/>
            <person name="Kasson M.T."/>
            <person name="De Fine Licht H.H."/>
            <person name="Stajich J.E."/>
        </authorList>
    </citation>
    <scope>NUCLEOTIDE SEQUENCE</scope>
    <source>
        <strain evidence="1">Berkeley</strain>
    </source>
</reference>
<comment type="caution">
    <text evidence="1">The sequence shown here is derived from an EMBL/GenBank/DDBJ whole genome shotgun (WGS) entry which is preliminary data.</text>
</comment>
<evidence type="ECO:0000313" key="2">
    <source>
        <dbReference type="Proteomes" id="UP001165960"/>
    </source>
</evidence>
<dbReference type="EMBL" id="QTSX02000767">
    <property type="protein sequence ID" value="KAJ9085356.1"/>
    <property type="molecule type" value="Genomic_DNA"/>
</dbReference>
<dbReference type="Proteomes" id="UP001165960">
    <property type="component" value="Unassembled WGS sequence"/>
</dbReference>
<gene>
    <name evidence="1" type="ORF">DSO57_1014775</name>
</gene>
<sequence length="74" mass="8446">MQESYSLQGGFLTDWLDRLPDSGLWSLLGRLRQSCDGLYHQAQQLCRPRPPVLHPEVSSLARTYSWKLVSGDID</sequence>
<accession>A0ACC2UF58</accession>
<keyword evidence="2" id="KW-1185">Reference proteome</keyword>
<protein>
    <submittedName>
        <fullName evidence="1">Uncharacterized protein</fullName>
    </submittedName>
</protein>
<name>A0ACC2UF58_9FUNG</name>